<sequence>MESPSPEAPSSALKDQTQADVAIFEFPPPSNDLTNTLPHSWSLLRRTITVFQLCGVNFTSSATNGLIVIGLPKLTADLNIPPSLAFWPLSVQGLSTASTLLVLGAVADVVGPRSLNLAGCIANGLLMLSCGFIKNGEELIIIRALQGVMVAIHLSTSVALVGKAHPSGRSRNVSFACLGVSQLIGFSFGLVVSGALMDTLGWRSGWYLYGGITLLLFPVGIWSLPSSTSLGSFRETMINLRYKIDWLGALLASAFMTSMSCFFAVISIDVHHITKPGNTILLCCSLVTLPLFFGWMHYQAKRDRSVLIPNAVWSNFAFTTGCINIALSFAVLNSLDLLTSLFFQEIQHLSAVEAATRILPSIVVGIILNVITGHIVHIIPAVWLVTTASLLSSGSPLIMALAQPMSSYWVGPFFAQLLLPFSIDVLFTVGLLIISEG</sequence>
<evidence type="ECO:0000256" key="4">
    <source>
        <dbReference type="ARBA" id="ARBA00023136"/>
    </source>
</evidence>
<feature type="transmembrane region" description="Helical" evidence="6">
    <location>
        <begin position="246"/>
        <end position="267"/>
    </location>
</feature>
<dbReference type="PANTHER" id="PTHR42718:SF27">
    <property type="entry name" value="TRANSPORTER, PUTATIVE-RELATED"/>
    <property type="match status" value="1"/>
</dbReference>
<comment type="caution">
    <text evidence="8">The sequence shown here is derived from an EMBL/GenBank/DDBJ whole genome shotgun (WGS) entry which is preliminary data.</text>
</comment>
<reference evidence="8" key="1">
    <citation type="journal article" date="2021" name="Nat. Commun.">
        <title>Genetic determinants of endophytism in the Arabidopsis root mycobiome.</title>
        <authorList>
            <person name="Mesny F."/>
            <person name="Miyauchi S."/>
            <person name="Thiergart T."/>
            <person name="Pickel B."/>
            <person name="Atanasova L."/>
            <person name="Karlsson M."/>
            <person name="Huettel B."/>
            <person name="Barry K.W."/>
            <person name="Haridas S."/>
            <person name="Chen C."/>
            <person name="Bauer D."/>
            <person name="Andreopoulos W."/>
            <person name="Pangilinan J."/>
            <person name="LaButti K."/>
            <person name="Riley R."/>
            <person name="Lipzen A."/>
            <person name="Clum A."/>
            <person name="Drula E."/>
            <person name="Henrissat B."/>
            <person name="Kohler A."/>
            <person name="Grigoriev I.V."/>
            <person name="Martin F.M."/>
            <person name="Hacquard S."/>
        </authorList>
    </citation>
    <scope>NUCLEOTIDE SEQUENCE</scope>
    <source>
        <strain evidence="8">MPI-SDFR-AT-0068</strain>
    </source>
</reference>
<feature type="transmembrane region" description="Helical" evidence="6">
    <location>
        <begin position="140"/>
        <end position="161"/>
    </location>
</feature>
<dbReference type="GO" id="GO:0022857">
    <property type="term" value="F:transmembrane transporter activity"/>
    <property type="evidence" value="ECO:0007669"/>
    <property type="project" value="InterPro"/>
</dbReference>
<keyword evidence="4 6" id="KW-0472">Membrane</keyword>
<evidence type="ECO:0000256" key="2">
    <source>
        <dbReference type="ARBA" id="ARBA00022692"/>
    </source>
</evidence>
<name>A0A8K0WEE7_9HYPO</name>
<proteinExistence type="predicted"/>
<dbReference type="InterPro" id="IPR011701">
    <property type="entry name" value="MFS"/>
</dbReference>
<dbReference type="GO" id="GO:0016020">
    <property type="term" value="C:membrane"/>
    <property type="evidence" value="ECO:0007669"/>
    <property type="project" value="UniProtKB-SubCell"/>
</dbReference>
<accession>A0A8K0WEE7</accession>
<evidence type="ECO:0000256" key="6">
    <source>
        <dbReference type="SAM" id="Phobius"/>
    </source>
</evidence>
<dbReference type="EMBL" id="JAGPXF010000002">
    <property type="protein sequence ID" value="KAH7256129.1"/>
    <property type="molecule type" value="Genomic_DNA"/>
</dbReference>
<keyword evidence="9" id="KW-1185">Reference proteome</keyword>
<comment type="subcellular location">
    <subcellularLocation>
        <location evidence="1">Membrane</location>
        <topology evidence="1">Multi-pass membrane protein</topology>
    </subcellularLocation>
</comment>
<dbReference type="OrthoDB" id="2130629at2759"/>
<feature type="transmembrane region" description="Helical" evidence="6">
    <location>
        <begin position="206"/>
        <end position="225"/>
    </location>
</feature>
<dbReference type="PANTHER" id="PTHR42718">
    <property type="entry name" value="MAJOR FACILITATOR SUPERFAMILY MULTIDRUG TRANSPORTER MFSC"/>
    <property type="match status" value="1"/>
</dbReference>
<evidence type="ECO:0000259" key="7">
    <source>
        <dbReference type="PROSITE" id="PS50850"/>
    </source>
</evidence>
<evidence type="ECO:0000256" key="3">
    <source>
        <dbReference type="ARBA" id="ARBA00022989"/>
    </source>
</evidence>
<feature type="transmembrane region" description="Helical" evidence="6">
    <location>
        <begin position="279"/>
        <end position="298"/>
    </location>
</feature>
<evidence type="ECO:0000256" key="5">
    <source>
        <dbReference type="ARBA" id="ARBA00023180"/>
    </source>
</evidence>
<feature type="transmembrane region" description="Helical" evidence="6">
    <location>
        <begin position="173"/>
        <end position="194"/>
    </location>
</feature>
<dbReference type="InterPro" id="IPR020846">
    <property type="entry name" value="MFS_dom"/>
</dbReference>
<evidence type="ECO:0000313" key="8">
    <source>
        <dbReference type="EMBL" id="KAH7256129.1"/>
    </source>
</evidence>
<evidence type="ECO:0000313" key="9">
    <source>
        <dbReference type="Proteomes" id="UP000813427"/>
    </source>
</evidence>
<feature type="transmembrane region" description="Helical" evidence="6">
    <location>
        <begin position="84"/>
        <end position="103"/>
    </location>
</feature>
<feature type="transmembrane region" description="Helical" evidence="6">
    <location>
        <begin position="378"/>
        <end position="401"/>
    </location>
</feature>
<feature type="transmembrane region" description="Helical" evidence="6">
    <location>
        <begin position="310"/>
        <end position="331"/>
    </location>
</feature>
<dbReference type="PROSITE" id="PS50850">
    <property type="entry name" value="MFS"/>
    <property type="match status" value="1"/>
</dbReference>
<dbReference type="SUPFAM" id="SSF103473">
    <property type="entry name" value="MFS general substrate transporter"/>
    <property type="match status" value="1"/>
</dbReference>
<evidence type="ECO:0000256" key="1">
    <source>
        <dbReference type="ARBA" id="ARBA00004141"/>
    </source>
</evidence>
<feature type="transmembrane region" description="Helical" evidence="6">
    <location>
        <begin position="351"/>
        <end position="371"/>
    </location>
</feature>
<organism evidence="8 9">
    <name type="scientific">Fusarium tricinctum</name>
    <dbReference type="NCBI Taxonomy" id="61284"/>
    <lineage>
        <taxon>Eukaryota</taxon>
        <taxon>Fungi</taxon>
        <taxon>Dikarya</taxon>
        <taxon>Ascomycota</taxon>
        <taxon>Pezizomycotina</taxon>
        <taxon>Sordariomycetes</taxon>
        <taxon>Hypocreomycetidae</taxon>
        <taxon>Hypocreales</taxon>
        <taxon>Nectriaceae</taxon>
        <taxon>Fusarium</taxon>
        <taxon>Fusarium tricinctum species complex</taxon>
    </lineage>
</organism>
<feature type="transmembrane region" description="Helical" evidence="6">
    <location>
        <begin position="50"/>
        <end position="72"/>
    </location>
</feature>
<protein>
    <submittedName>
        <fullName evidence="8">Major facilitator superfamily domain-containing protein</fullName>
    </submittedName>
</protein>
<dbReference type="Pfam" id="PF07690">
    <property type="entry name" value="MFS_1"/>
    <property type="match status" value="1"/>
</dbReference>
<feature type="domain" description="Major facilitator superfamily (MFS) profile" evidence="7">
    <location>
        <begin position="49"/>
        <end position="437"/>
    </location>
</feature>
<keyword evidence="3 6" id="KW-1133">Transmembrane helix</keyword>
<dbReference type="AlphaFoldDB" id="A0A8K0WEE7"/>
<feature type="non-terminal residue" evidence="8">
    <location>
        <position position="1"/>
    </location>
</feature>
<dbReference type="Gene3D" id="1.20.1250.20">
    <property type="entry name" value="MFS general substrate transporter like domains"/>
    <property type="match status" value="1"/>
</dbReference>
<gene>
    <name evidence="8" type="ORF">BKA59DRAFT_541259</name>
</gene>
<keyword evidence="5" id="KW-0325">Glycoprotein</keyword>
<dbReference type="Proteomes" id="UP000813427">
    <property type="component" value="Unassembled WGS sequence"/>
</dbReference>
<keyword evidence="2 6" id="KW-0812">Transmembrane</keyword>
<dbReference type="InterPro" id="IPR036259">
    <property type="entry name" value="MFS_trans_sf"/>
</dbReference>
<feature type="transmembrane region" description="Helical" evidence="6">
    <location>
        <begin position="413"/>
        <end position="434"/>
    </location>
</feature>